<dbReference type="OMA" id="HASPDIN"/>
<dbReference type="Gene3D" id="1.10.640.10">
    <property type="entry name" value="Haem peroxidase domain superfamily, animal type"/>
    <property type="match status" value="2"/>
</dbReference>
<dbReference type="PANTHER" id="PTHR11475:SF61">
    <property type="entry name" value="PEROXIDASE MLT-7"/>
    <property type="match status" value="1"/>
</dbReference>
<organism evidence="2 3">
    <name type="scientific">Romanomermis culicivorax</name>
    <name type="common">Nematode worm</name>
    <dbReference type="NCBI Taxonomy" id="13658"/>
    <lineage>
        <taxon>Eukaryota</taxon>
        <taxon>Metazoa</taxon>
        <taxon>Ecdysozoa</taxon>
        <taxon>Nematoda</taxon>
        <taxon>Enoplea</taxon>
        <taxon>Dorylaimia</taxon>
        <taxon>Mermithida</taxon>
        <taxon>Mermithoidea</taxon>
        <taxon>Mermithidae</taxon>
        <taxon>Romanomermis</taxon>
    </lineage>
</organism>
<protein>
    <submittedName>
        <fullName evidence="3">Peroxidase</fullName>
    </submittedName>
</protein>
<proteinExistence type="predicted"/>
<dbReference type="GO" id="GO:0020037">
    <property type="term" value="F:heme binding"/>
    <property type="evidence" value="ECO:0007669"/>
    <property type="project" value="InterPro"/>
</dbReference>
<dbReference type="SUPFAM" id="SSF48113">
    <property type="entry name" value="Heme-dependent peroxidases"/>
    <property type="match status" value="1"/>
</dbReference>
<dbReference type="Pfam" id="PF03098">
    <property type="entry name" value="An_peroxidase"/>
    <property type="match status" value="2"/>
</dbReference>
<dbReference type="GO" id="GO:0006979">
    <property type="term" value="P:response to oxidative stress"/>
    <property type="evidence" value="ECO:0007669"/>
    <property type="project" value="InterPro"/>
</dbReference>
<reference evidence="3" key="1">
    <citation type="submission" date="2022-11" db="UniProtKB">
        <authorList>
            <consortium name="WormBaseParasite"/>
        </authorList>
    </citation>
    <scope>IDENTIFICATION</scope>
</reference>
<accession>A0A915K5P0</accession>
<dbReference type="PRINTS" id="PR00457">
    <property type="entry name" value="ANPEROXIDASE"/>
</dbReference>
<dbReference type="InterPro" id="IPR037120">
    <property type="entry name" value="Haem_peroxidase_sf_animal"/>
</dbReference>
<dbReference type="PANTHER" id="PTHR11475">
    <property type="entry name" value="OXIDASE/PEROXIDASE"/>
    <property type="match status" value="1"/>
</dbReference>
<evidence type="ECO:0000256" key="1">
    <source>
        <dbReference type="ARBA" id="ARBA00022559"/>
    </source>
</evidence>
<name>A0A915K5P0_ROMCU</name>
<evidence type="ECO:0000313" key="2">
    <source>
        <dbReference type="Proteomes" id="UP000887565"/>
    </source>
</evidence>
<keyword evidence="1" id="KW-0560">Oxidoreductase</keyword>
<keyword evidence="2" id="KW-1185">Reference proteome</keyword>
<dbReference type="InterPro" id="IPR019791">
    <property type="entry name" value="Haem_peroxidase_animal"/>
</dbReference>
<dbReference type="InterPro" id="IPR010255">
    <property type="entry name" value="Haem_peroxidase_sf"/>
</dbReference>
<dbReference type="GO" id="GO:0005615">
    <property type="term" value="C:extracellular space"/>
    <property type="evidence" value="ECO:0007669"/>
    <property type="project" value="TreeGrafter"/>
</dbReference>
<dbReference type="Proteomes" id="UP000887565">
    <property type="component" value="Unplaced"/>
</dbReference>
<dbReference type="AlphaFoldDB" id="A0A915K5P0"/>
<dbReference type="GO" id="GO:0004601">
    <property type="term" value="F:peroxidase activity"/>
    <property type="evidence" value="ECO:0007669"/>
    <property type="project" value="UniProtKB-KW"/>
</dbReference>
<dbReference type="WBParaSite" id="nRc.2.0.1.t34055-RA">
    <property type="protein sequence ID" value="nRc.2.0.1.t34055-RA"/>
    <property type="gene ID" value="nRc.2.0.1.g34055"/>
</dbReference>
<sequence>MDIFNSVKNFNCAPQLEASQNHCRMNSCFNKKYRTMDGACNNPFNPLLGAAATPYLRLLGQHFRDGLSSPFGSTLPRPREISLSLLSTKKSSFDRRFNTMIMAWGQFVAHDMTHNSLSIKMKCSVLGCDTLNPECLQISVNNTDSTYGCPNDRCCIKFARAASMCGAKIRNNVNQNTAFIDGSQIYGSAYADSDFLRNPSNNNGMLRFSSFDGQMFLPFHKEHCSDDDEDNNRNCEPLFDTGDNRNKLFLGLAALHTLFLREHNRLVKILKNLNPKWTGEKLFQFPDFAPRDFLGGGVDIDSILKSMMNTPIKKPQSGVSHRLIEQKLENIDDLAAVNIQRGRDAGMPPYNRLREFCGLKRAAEFQDFSNEISDLETRKKMEELYKNPDDVDSYVGLLLEDAHPGGLVGPTTRCIIIDQFKRIRDGDRFWYQNAGSFTKAQLLELERVSLARILCDNGDRMDF</sequence>
<evidence type="ECO:0000313" key="3">
    <source>
        <dbReference type="WBParaSite" id="nRc.2.0.1.t34055-RA"/>
    </source>
</evidence>
<keyword evidence="1" id="KW-0575">Peroxidase</keyword>
<dbReference type="PROSITE" id="PS50292">
    <property type="entry name" value="PEROXIDASE_3"/>
    <property type="match status" value="1"/>
</dbReference>